<gene>
    <name evidence="12" type="primary">yfiH</name>
    <name evidence="12" type="ORF">SAMEA44547418_01509</name>
</gene>
<accession>A0A239ZN33</accession>
<comment type="catalytic activity">
    <reaction evidence="1">
        <text>inosine + phosphate = alpha-D-ribose 1-phosphate + hypoxanthine</text>
        <dbReference type="Rhea" id="RHEA:27646"/>
        <dbReference type="ChEBI" id="CHEBI:17368"/>
        <dbReference type="ChEBI" id="CHEBI:17596"/>
        <dbReference type="ChEBI" id="CHEBI:43474"/>
        <dbReference type="ChEBI" id="CHEBI:57720"/>
        <dbReference type="EC" id="2.4.2.1"/>
    </reaction>
    <physiologicalReaction direction="left-to-right" evidence="1">
        <dbReference type="Rhea" id="RHEA:27647"/>
    </physiologicalReaction>
</comment>
<evidence type="ECO:0000256" key="5">
    <source>
        <dbReference type="ARBA" id="ARBA00022723"/>
    </source>
</evidence>
<keyword evidence="4" id="KW-0808">Transferase</keyword>
<dbReference type="EMBL" id="LT906470">
    <property type="protein sequence ID" value="SNV72248.1"/>
    <property type="molecule type" value="Genomic_DNA"/>
</dbReference>
<dbReference type="PANTHER" id="PTHR30616">
    <property type="entry name" value="UNCHARACTERIZED PROTEIN YFIH"/>
    <property type="match status" value="1"/>
</dbReference>
<dbReference type="InterPro" id="IPR038371">
    <property type="entry name" value="Cu_polyphenol_OxRdtase_sf"/>
</dbReference>
<evidence type="ECO:0000313" key="12">
    <source>
        <dbReference type="EMBL" id="SNV72248.1"/>
    </source>
</evidence>
<dbReference type="Gene3D" id="3.60.140.10">
    <property type="entry name" value="CNF1/YfiH-like putative cysteine hydrolases"/>
    <property type="match status" value="1"/>
</dbReference>
<dbReference type="AlphaFoldDB" id="A0A239ZN33"/>
<evidence type="ECO:0000256" key="6">
    <source>
        <dbReference type="ARBA" id="ARBA00022801"/>
    </source>
</evidence>
<dbReference type="KEGG" id="vrm:44547418_01509"/>
<organism evidence="12 13">
    <name type="scientific">Veillonella rodentium</name>
    <dbReference type="NCBI Taxonomy" id="248315"/>
    <lineage>
        <taxon>Bacteria</taxon>
        <taxon>Bacillati</taxon>
        <taxon>Bacillota</taxon>
        <taxon>Negativicutes</taxon>
        <taxon>Veillonellales</taxon>
        <taxon>Veillonellaceae</taxon>
        <taxon>Veillonella</taxon>
    </lineage>
</organism>
<feature type="compositionally biased region" description="Low complexity" evidence="11">
    <location>
        <begin position="225"/>
        <end position="236"/>
    </location>
</feature>
<feature type="compositionally biased region" description="Basic and acidic residues" evidence="11">
    <location>
        <begin position="238"/>
        <end position="253"/>
    </location>
</feature>
<evidence type="ECO:0000256" key="8">
    <source>
        <dbReference type="ARBA" id="ARBA00047989"/>
    </source>
</evidence>
<sequence>MKNDVERIDVKGPYGMWSYEQPLWANHFPLVMGDTCRHGGVSEKPYDSLNLAFHVGDDPEAVRRNRSVITDYLGVGAGRITCGNQVHGLKVVEITEQHIGAGAFNSETAIDDCDAIFTKIPNVPLFLFTADCVGVGIYDAAHHALAVVHAGWRGAIDHLPVRTIEAMHAAYGTKFEDCYVYLGPSIGPESFEVDRGLAERFEQAWLDMTNREITDLVRYRDSSSLDGILSDSSESSDSADKTKKSGANERDINVTDAASAEAPTDKGYVNLWAFIEEGLIVHGVLKEHICIGGTDSMTEADCYSYRRENGITGRMALFGMLRAR</sequence>
<evidence type="ECO:0000256" key="2">
    <source>
        <dbReference type="ARBA" id="ARBA00003215"/>
    </source>
</evidence>
<comment type="catalytic activity">
    <reaction evidence="10">
        <text>S-methyl-5'-thioadenosine + phosphate = 5-(methylsulfanyl)-alpha-D-ribose 1-phosphate + adenine</text>
        <dbReference type="Rhea" id="RHEA:11852"/>
        <dbReference type="ChEBI" id="CHEBI:16708"/>
        <dbReference type="ChEBI" id="CHEBI:17509"/>
        <dbReference type="ChEBI" id="CHEBI:43474"/>
        <dbReference type="ChEBI" id="CHEBI:58533"/>
        <dbReference type="EC" id="2.4.2.28"/>
    </reaction>
    <physiologicalReaction direction="left-to-right" evidence="10">
        <dbReference type="Rhea" id="RHEA:11853"/>
    </physiologicalReaction>
</comment>
<proteinExistence type="inferred from homology"/>
<dbReference type="InterPro" id="IPR011324">
    <property type="entry name" value="Cytotoxic_necrot_fac-like_cat"/>
</dbReference>
<evidence type="ECO:0000256" key="9">
    <source>
        <dbReference type="ARBA" id="ARBA00048968"/>
    </source>
</evidence>
<name>A0A239ZN33_9FIRM</name>
<dbReference type="Proteomes" id="UP000214973">
    <property type="component" value="Chromosome 1"/>
</dbReference>
<evidence type="ECO:0000256" key="11">
    <source>
        <dbReference type="SAM" id="MobiDB-lite"/>
    </source>
</evidence>
<dbReference type="PANTHER" id="PTHR30616:SF2">
    <property type="entry name" value="PURINE NUCLEOSIDE PHOSPHORYLASE LACC1"/>
    <property type="match status" value="1"/>
</dbReference>
<dbReference type="RefSeq" id="WP_095066378.1">
    <property type="nucleotide sequence ID" value="NZ_LT906470.1"/>
</dbReference>
<evidence type="ECO:0000313" key="13">
    <source>
        <dbReference type="Proteomes" id="UP000214973"/>
    </source>
</evidence>
<feature type="region of interest" description="Disordered" evidence="11">
    <location>
        <begin position="225"/>
        <end position="259"/>
    </location>
</feature>
<protein>
    <submittedName>
        <fullName evidence="12">Laccase domain protein yfiH</fullName>
    </submittedName>
</protein>
<dbReference type="CDD" id="cd16833">
    <property type="entry name" value="YfiH"/>
    <property type="match status" value="1"/>
</dbReference>
<comment type="function">
    <text evidence="2">Purine nucleoside enzyme that catalyzes the phosphorolysis of adenosine and inosine nucleosides, yielding D-ribose 1-phosphate and the respective free bases, adenine and hypoxanthine. Also catalyzes the phosphorolysis of S-methyl-5'-thioadenosine into adenine and S-methyl-5-thio-alpha-D-ribose 1-phosphate. Also has adenosine deaminase activity.</text>
</comment>
<evidence type="ECO:0000256" key="4">
    <source>
        <dbReference type="ARBA" id="ARBA00022679"/>
    </source>
</evidence>
<keyword evidence="5" id="KW-0479">Metal-binding</keyword>
<dbReference type="SMR" id="A0A239ZN33"/>
<dbReference type="GO" id="GO:0005507">
    <property type="term" value="F:copper ion binding"/>
    <property type="evidence" value="ECO:0007669"/>
    <property type="project" value="TreeGrafter"/>
</dbReference>
<dbReference type="GO" id="GO:0017061">
    <property type="term" value="F:S-methyl-5-thioadenosine phosphorylase activity"/>
    <property type="evidence" value="ECO:0007669"/>
    <property type="project" value="UniProtKB-EC"/>
</dbReference>
<evidence type="ECO:0000256" key="1">
    <source>
        <dbReference type="ARBA" id="ARBA00000553"/>
    </source>
</evidence>
<keyword evidence="13" id="KW-1185">Reference proteome</keyword>
<keyword evidence="6" id="KW-0378">Hydrolase</keyword>
<keyword evidence="7" id="KW-0862">Zinc</keyword>
<reference evidence="12 13" key="1">
    <citation type="submission" date="2017-06" db="EMBL/GenBank/DDBJ databases">
        <authorList>
            <consortium name="Pathogen Informatics"/>
        </authorList>
    </citation>
    <scope>NUCLEOTIDE SEQUENCE [LARGE SCALE GENOMIC DNA]</scope>
    <source>
        <strain evidence="12 13">NCTC12018</strain>
    </source>
</reference>
<dbReference type="Pfam" id="PF02578">
    <property type="entry name" value="Cu-oxidase_4"/>
    <property type="match status" value="1"/>
</dbReference>
<evidence type="ECO:0000256" key="3">
    <source>
        <dbReference type="ARBA" id="ARBA00007353"/>
    </source>
</evidence>
<comment type="catalytic activity">
    <reaction evidence="9">
        <text>adenosine + phosphate = alpha-D-ribose 1-phosphate + adenine</text>
        <dbReference type="Rhea" id="RHEA:27642"/>
        <dbReference type="ChEBI" id="CHEBI:16335"/>
        <dbReference type="ChEBI" id="CHEBI:16708"/>
        <dbReference type="ChEBI" id="CHEBI:43474"/>
        <dbReference type="ChEBI" id="CHEBI:57720"/>
        <dbReference type="EC" id="2.4.2.1"/>
    </reaction>
    <physiologicalReaction direction="left-to-right" evidence="9">
        <dbReference type="Rhea" id="RHEA:27643"/>
    </physiologicalReaction>
</comment>
<dbReference type="InterPro" id="IPR003730">
    <property type="entry name" value="Cu_polyphenol_OxRdtase"/>
</dbReference>
<comment type="catalytic activity">
    <reaction evidence="8">
        <text>adenosine + H2O + H(+) = inosine + NH4(+)</text>
        <dbReference type="Rhea" id="RHEA:24408"/>
        <dbReference type="ChEBI" id="CHEBI:15377"/>
        <dbReference type="ChEBI" id="CHEBI:15378"/>
        <dbReference type="ChEBI" id="CHEBI:16335"/>
        <dbReference type="ChEBI" id="CHEBI:17596"/>
        <dbReference type="ChEBI" id="CHEBI:28938"/>
        <dbReference type="EC" id="3.5.4.4"/>
    </reaction>
    <physiologicalReaction direction="left-to-right" evidence="8">
        <dbReference type="Rhea" id="RHEA:24409"/>
    </physiologicalReaction>
</comment>
<dbReference type="GO" id="GO:0016787">
    <property type="term" value="F:hydrolase activity"/>
    <property type="evidence" value="ECO:0007669"/>
    <property type="project" value="UniProtKB-KW"/>
</dbReference>
<evidence type="ECO:0000256" key="10">
    <source>
        <dbReference type="ARBA" id="ARBA00049893"/>
    </source>
</evidence>
<comment type="similarity">
    <text evidence="3">Belongs to the purine nucleoside phosphorylase YfiH/LACC1 family.</text>
</comment>
<dbReference type="SUPFAM" id="SSF64438">
    <property type="entry name" value="CNF1/YfiH-like putative cysteine hydrolases"/>
    <property type="match status" value="1"/>
</dbReference>
<evidence type="ECO:0000256" key="7">
    <source>
        <dbReference type="ARBA" id="ARBA00022833"/>
    </source>
</evidence>